<dbReference type="RefSeq" id="WP_092590783.1">
    <property type="nucleotide sequence ID" value="NZ_FMWL01000008.1"/>
</dbReference>
<feature type="active site" evidence="9">
    <location>
        <position position="293"/>
    </location>
</feature>
<feature type="domain" description="Aldehyde dehydrogenase" evidence="11">
    <location>
        <begin position="56"/>
        <end position="512"/>
    </location>
</feature>
<dbReference type="InterPro" id="IPR029510">
    <property type="entry name" value="Ald_DH_CS_GLU"/>
</dbReference>
<evidence type="ECO:0000256" key="9">
    <source>
        <dbReference type="PROSITE-ProRule" id="PRU10007"/>
    </source>
</evidence>
<dbReference type="Proteomes" id="UP000199208">
    <property type="component" value="Unassembled WGS sequence"/>
</dbReference>
<dbReference type="AlphaFoldDB" id="A0A1G5S139"/>
<dbReference type="GO" id="GO:0009898">
    <property type="term" value="C:cytoplasmic side of plasma membrane"/>
    <property type="evidence" value="ECO:0007669"/>
    <property type="project" value="TreeGrafter"/>
</dbReference>
<dbReference type="SUPFAM" id="SSF53720">
    <property type="entry name" value="ALDH-like"/>
    <property type="match status" value="1"/>
</dbReference>
<gene>
    <name evidence="12" type="ORF">SAMN03080599_01853</name>
</gene>
<dbReference type="PANTHER" id="PTHR42862:SF1">
    <property type="entry name" value="DELTA-1-PYRROLINE-5-CARBOXYLATE DEHYDROGENASE 2, ISOFORM A-RELATED"/>
    <property type="match status" value="1"/>
</dbReference>
<evidence type="ECO:0000313" key="13">
    <source>
        <dbReference type="Proteomes" id="UP000199208"/>
    </source>
</evidence>
<proteinExistence type="inferred from homology"/>
<sequence length="530" mass="57812">MQFHSPKVNPFVNEPVKSYLPGSPERIELQRELERMKSENIEIPVIIGGKEIKTGNTAACVMPHDHKHVLGHYHKAGRREAVLAIEAALEAKKKWERLPWSSRVAIFLKAAELAAGPWRAKLNAATMLNQSKTFKQAEIDAACELVDFMRFNAHCLSNLYADQPISGLSAWNKTDYRPLEGFVFAVAPFNFTAIGSNLAAAPAICGNTVLLKPASTAVYSAYVVYKLYEAAGLPAGVINFLPGDASEISEVILGHESMSGVHFTGSTKVFQTIWKTVGSQLDSYRTFPRLVGETGGKNFVVVHSSADPKTVAHGLAEGAFEYQGQKCSAASRTYVPKSLWPQVQDALMAEIDKIKIGNVEVFDTFMGAVIDEKSFNNIKGYIQAAKNAEDAKIIAGGGCSGDKGYFVEPTVILTENPHFVTMQEEIFGPVLTVYLYEDEAFEETLKLCDTTSKYGLTGSIFARDPYAIQLANEALTHSAGNFYINVRPTGAVVGQQPFGGARLSGTNDKAGSMLNLLRWLSPRSIKENLA</sequence>
<dbReference type="InterPro" id="IPR016161">
    <property type="entry name" value="Ald_DH/histidinol_DH"/>
</dbReference>
<dbReference type="FunFam" id="3.40.309.10:FF:000005">
    <property type="entry name" value="1-pyrroline-5-carboxylate dehydrogenase 1"/>
    <property type="match status" value="1"/>
</dbReference>
<dbReference type="InterPro" id="IPR016163">
    <property type="entry name" value="Ald_DH_C"/>
</dbReference>
<evidence type="ECO:0000313" key="12">
    <source>
        <dbReference type="EMBL" id="SCZ79630.1"/>
    </source>
</evidence>
<dbReference type="OrthoDB" id="9762913at2"/>
<evidence type="ECO:0000256" key="2">
    <source>
        <dbReference type="ARBA" id="ARBA00009986"/>
    </source>
</evidence>
<dbReference type="InterPro" id="IPR016160">
    <property type="entry name" value="Ald_DH_CS_CYS"/>
</dbReference>
<dbReference type="EMBL" id="FMWL01000008">
    <property type="protein sequence ID" value="SCZ79630.1"/>
    <property type="molecule type" value="Genomic_DNA"/>
</dbReference>
<evidence type="ECO:0000259" key="11">
    <source>
        <dbReference type="Pfam" id="PF00171"/>
    </source>
</evidence>
<dbReference type="InterPro" id="IPR050485">
    <property type="entry name" value="Proline_metab_enzyme"/>
</dbReference>
<reference evidence="12 13" key="1">
    <citation type="submission" date="2016-10" db="EMBL/GenBank/DDBJ databases">
        <authorList>
            <person name="de Groot N.N."/>
        </authorList>
    </citation>
    <scope>NUCLEOTIDE SEQUENCE [LARGE SCALE GENOMIC DNA]</scope>
    <source>
        <strain evidence="12 13">DSM 2784</strain>
    </source>
</reference>
<dbReference type="FunFam" id="3.40.605.10:FF:000006">
    <property type="entry name" value="1-pyrroline-5-carboxylate dehydrogenase"/>
    <property type="match status" value="1"/>
</dbReference>
<dbReference type="Gene3D" id="3.40.605.10">
    <property type="entry name" value="Aldehyde Dehydrogenase, Chain A, domain 1"/>
    <property type="match status" value="1"/>
</dbReference>
<keyword evidence="4 10" id="KW-0560">Oxidoreductase</keyword>
<dbReference type="Gene3D" id="3.40.309.10">
    <property type="entry name" value="Aldehyde Dehydrogenase, Chain A, domain 2"/>
    <property type="match status" value="1"/>
</dbReference>
<evidence type="ECO:0000256" key="6">
    <source>
        <dbReference type="ARBA" id="ARBA00023062"/>
    </source>
</evidence>
<evidence type="ECO:0000256" key="1">
    <source>
        <dbReference type="ARBA" id="ARBA00004786"/>
    </source>
</evidence>
<evidence type="ECO:0000256" key="4">
    <source>
        <dbReference type="ARBA" id="ARBA00023002"/>
    </source>
</evidence>
<dbReference type="Pfam" id="PF00171">
    <property type="entry name" value="Aldedh"/>
    <property type="match status" value="1"/>
</dbReference>
<evidence type="ECO:0000256" key="3">
    <source>
        <dbReference type="ARBA" id="ARBA00012884"/>
    </source>
</evidence>
<dbReference type="GO" id="GO:0004657">
    <property type="term" value="F:proline dehydrogenase activity"/>
    <property type="evidence" value="ECO:0007669"/>
    <property type="project" value="UniProtKB-ARBA"/>
</dbReference>
<dbReference type="CDD" id="cd07123">
    <property type="entry name" value="ALDH_F4-17_P5CDH"/>
    <property type="match status" value="1"/>
</dbReference>
<dbReference type="PROSITE" id="PS00070">
    <property type="entry name" value="ALDEHYDE_DEHYDR_CYS"/>
    <property type="match status" value="1"/>
</dbReference>
<dbReference type="InterPro" id="IPR015590">
    <property type="entry name" value="Aldehyde_DH_dom"/>
</dbReference>
<evidence type="ECO:0000256" key="8">
    <source>
        <dbReference type="ARBA" id="ARBA00048142"/>
    </source>
</evidence>
<keyword evidence="5" id="KW-0520">NAD</keyword>
<accession>A0A1G5S139</accession>
<comment type="pathway">
    <text evidence="1">Amino-acid degradation; L-proline degradation into L-glutamate; L-glutamate from L-proline: step 2/2.</text>
</comment>
<protein>
    <recommendedName>
        <fullName evidence="7">L-glutamate gamma-semialdehyde dehydrogenase</fullName>
        <ecNumber evidence="3">1.2.1.88</ecNumber>
    </recommendedName>
    <alternativeName>
        <fullName evidence="7">L-glutamate gamma-semialdehyde dehydrogenase</fullName>
    </alternativeName>
</protein>
<organism evidence="12 13">
    <name type="scientific">Acidaminobacter hydrogenoformans DSM 2784</name>
    <dbReference type="NCBI Taxonomy" id="1120920"/>
    <lineage>
        <taxon>Bacteria</taxon>
        <taxon>Bacillati</taxon>
        <taxon>Bacillota</taxon>
        <taxon>Clostridia</taxon>
        <taxon>Peptostreptococcales</taxon>
        <taxon>Acidaminobacteraceae</taxon>
        <taxon>Acidaminobacter</taxon>
    </lineage>
</organism>
<dbReference type="PROSITE" id="PS00687">
    <property type="entry name" value="ALDEHYDE_DEHYDR_GLU"/>
    <property type="match status" value="1"/>
</dbReference>
<dbReference type="EC" id="1.2.1.88" evidence="3"/>
<keyword evidence="6" id="KW-0642">Proline metabolism</keyword>
<dbReference type="InterPro" id="IPR005931">
    <property type="entry name" value="P5CDH/ALDH4A1"/>
</dbReference>
<keyword evidence="13" id="KW-1185">Reference proteome</keyword>
<dbReference type="InterPro" id="IPR016162">
    <property type="entry name" value="Ald_DH_N"/>
</dbReference>
<dbReference type="UniPathway" id="UPA00261">
    <property type="reaction ID" value="UER00374"/>
</dbReference>
<comment type="catalytic activity">
    <reaction evidence="8">
        <text>L-glutamate 5-semialdehyde + NAD(+) + H2O = L-glutamate + NADH + 2 H(+)</text>
        <dbReference type="Rhea" id="RHEA:30235"/>
        <dbReference type="ChEBI" id="CHEBI:15377"/>
        <dbReference type="ChEBI" id="CHEBI:15378"/>
        <dbReference type="ChEBI" id="CHEBI:29985"/>
        <dbReference type="ChEBI" id="CHEBI:57540"/>
        <dbReference type="ChEBI" id="CHEBI:57945"/>
        <dbReference type="ChEBI" id="CHEBI:58066"/>
        <dbReference type="EC" id="1.2.1.88"/>
    </reaction>
</comment>
<dbReference type="GO" id="GO:0010133">
    <property type="term" value="P:L-proline catabolic process to L-glutamate"/>
    <property type="evidence" value="ECO:0007669"/>
    <property type="project" value="UniProtKB-UniPathway"/>
</dbReference>
<name>A0A1G5S139_9FIRM</name>
<evidence type="ECO:0000256" key="7">
    <source>
        <dbReference type="ARBA" id="ARBA00032259"/>
    </source>
</evidence>
<evidence type="ECO:0000256" key="5">
    <source>
        <dbReference type="ARBA" id="ARBA00023027"/>
    </source>
</evidence>
<comment type="similarity">
    <text evidence="2 10">Belongs to the aldehyde dehydrogenase family.</text>
</comment>
<dbReference type="GO" id="GO:0003842">
    <property type="term" value="F:L-glutamate gamma-semialdehyde dehydrogenase activity"/>
    <property type="evidence" value="ECO:0007669"/>
    <property type="project" value="UniProtKB-EC"/>
</dbReference>
<evidence type="ECO:0000256" key="10">
    <source>
        <dbReference type="RuleBase" id="RU003345"/>
    </source>
</evidence>
<dbReference type="PANTHER" id="PTHR42862">
    <property type="entry name" value="DELTA-1-PYRROLINE-5-CARBOXYLATE DEHYDROGENASE 1, ISOFORM A-RELATED"/>
    <property type="match status" value="1"/>
</dbReference>
<dbReference type="STRING" id="1120920.SAMN03080599_01853"/>
<dbReference type="NCBIfam" id="TIGR01236">
    <property type="entry name" value="D1pyr5carbox1"/>
    <property type="match status" value="1"/>
</dbReference>